<dbReference type="SMART" id="SM00028">
    <property type="entry name" value="TPR"/>
    <property type="match status" value="5"/>
</dbReference>
<dbReference type="InterPro" id="IPR011717">
    <property type="entry name" value="TPR-4"/>
</dbReference>
<name>A0A846YAX0_9NOCA</name>
<dbReference type="RefSeq" id="WP_062973543.1">
    <property type="nucleotide sequence ID" value="NZ_JAAXOT010000002.1"/>
</dbReference>
<reference evidence="1 2" key="1">
    <citation type="submission" date="2020-04" db="EMBL/GenBank/DDBJ databases">
        <title>MicrobeNet Type strains.</title>
        <authorList>
            <person name="Nicholson A.C."/>
        </authorList>
    </citation>
    <scope>NUCLEOTIDE SEQUENCE [LARGE SCALE GENOMIC DNA]</scope>
    <source>
        <strain evidence="1 2">JCM 3332</strain>
    </source>
</reference>
<dbReference type="EMBL" id="JAAXOT010000002">
    <property type="protein sequence ID" value="NKY55685.1"/>
    <property type="molecule type" value="Genomic_DNA"/>
</dbReference>
<sequence>MNRTENPPPGLELLYEGAAAHNRGDLTEALRIFEHAADTTTDGVRTSALVNAASVYDELGDHEGAATRYRAVLGEIPGDAVEKRASALINYSQALQHLGALDEAQDALEQARALLADADELGVLRVSCLLSLTAVASYRARWSRAIDIATESLNTALRLAPELAGYSLMNLAVAYFETGRHELGVDFARQALTAFTEAGNHNALADTQQNLAQIFMRLDRLDEAEELVEAAQLYFERTGLGHRIGIGWKIRGFLAERRGDIDRAQEWYRRSLDHFQASGALLDVAALQCRLATIEFAHGRVGAGQQLLDGSFVIYAERGLGSECAKLDYWHAVLLEMVIDDLAEPAPELVVLGRALSVTAAIAIDAVRYTLPSGSRREQWHREIAEPAMRLAFRFAHLCQDGALLADLIETRCAGTTLDIDRAQPAERPQFPLDTPDPPALTELPGPLQLGAALAQVAASAGLPVAPPPRLAVEPGGRIALADYIEAAEHRYGGKFREDRVIPA</sequence>
<protein>
    <submittedName>
        <fullName evidence="1">Tetratricopeptide repeat protein</fullName>
    </submittedName>
</protein>
<comment type="caution">
    <text evidence="1">The sequence shown here is derived from an EMBL/GenBank/DDBJ whole genome shotgun (WGS) entry which is preliminary data.</text>
</comment>
<organism evidence="1 2">
    <name type="scientific">Nocardia flavorosea</name>
    <dbReference type="NCBI Taxonomy" id="53429"/>
    <lineage>
        <taxon>Bacteria</taxon>
        <taxon>Bacillati</taxon>
        <taxon>Actinomycetota</taxon>
        <taxon>Actinomycetes</taxon>
        <taxon>Mycobacteriales</taxon>
        <taxon>Nocardiaceae</taxon>
        <taxon>Nocardia</taxon>
    </lineage>
</organism>
<evidence type="ECO:0000313" key="1">
    <source>
        <dbReference type="EMBL" id="NKY55685.1"/>
    </source>
</evidence>
<gene>
    <name evidence="1" type="ORF">HGA15_05810</name>
</gene>
<accession>A0A846YAX0</accession>
<dbReference type="Pfam" id="PF07721">
    <property type="entry name" value="TPR_4"/>
    <property type="match status" value="1"/>
</dbReference>
<dbReference type="Gene3D" id="1.25.40.10">
    <property type="entry name" value="Tetratricopeptide repeat domain"/>
    <property type="match status" value="2"/>
</dbReference>
<dbReference type="InterPro" id="IPR011990">
    <property type="entry name" value="TPR-like_helical_dom_sf"/>
</dbReference>
<dbReference type="SUPFAM" id="SSF48452">
    <property type="entry name" value="TPR-like"/>
    <property type="match status" value="2"/>
</dbReference>
<dbReference type="Proteomes" id="UP000570678">
    <property type="component" value="Unassembled WGS sequence"/>
</dbReference>
<dbReference type="GO" id="GO:0042802">
    <property type="term" value="F:identical protein binding"/>
    <property type="evidence" value="ECO:0007669"/>
    <property type="project" value="InterPro"/>
</dbReference>
<dbReference type="InterPro" id="IPR019734">
    <property type="entry name" value="TPR_rpt"/>
</dbReference>
<dbReference type="AlphaFoldDB" id="A0A846YAX0"/>
<keyword evidence="2" id="KW-1185">Reference proteome</keyword>
<evidence type="ECO:0000313" key="2">
    <source>
        <dbReference type="Proteomes" id="UP000570678"/>
    </source>
</evidence>
<dbReference type="Pfam" id="PF13424">
    <property type="entry name" value="TPR_12"/>
    <property type="match status" value="1"/>
</dbReference>
<proteinExistence type="predicted"/>